<evidence type="ECO:0000256" key="1">
    <source>
        <dbReference type="ARBA" id="ARBA00001770"/>
    </source>
</evidence>
<dbReference type="InterPro" id="IPR033694">
    <property type="entry name" value="PGPEP1_Cys_AS"/>
</dbReference>
<dbReference type="PRINTS" id="PR00706">
    <property type="entry name" value="PYROGLUPTASE"/>
</dbReference>
<dbReference type="InterPro" id="IPR036440">
    <property type="entry name" value="Peptidase_C15-like_sf"/>
</dbReference>
<dbReference type="InterPro" id="IPR000816">
    <property type="entry name" value="Peptidase_C15"/>
</dbReference>
<dbReference type="CDD" id="cd00501">
    <property type="entry name" value="Peptidase_C15"/>
    <property type="match status" value="1"/>
</dbReference>
<organism evidence="11 12">
    <name type="scientific">Brevibacterium luteolum</name>
    <dbReference type="NCBI Taxonomy" id="199591"/>
    <lineage>
        <taxon>Bacteria</taxon>
        <taxon>Bacillati</taxon>
        <taxon>Actinomycetota</taxon>
        <taxon>Actinomycetes</taxon>
        <taxon>Micrococcales</taxon>
        <taxon>Brevibacteriaceae</taxon>
        <taxon>Brevibacterium</taxon>
    </lineage>
</organism>
<dbReference type="EC" id="3.4.19.3" evidence="9"/>
<dbReference type="EMBL" id="CP035810">
    <property type="protein sequence ID" value="QIN28888.1"/>
    <property type="molecule type" value="Genomic_DNA"/>
</dbReference>
<dbReference type="GO" id="GO:0005829">
    <property type="term" value="C:cytosol"/>
    <property type="evidence" value="ECO:0007669"/>
    <property type="project" value="InterPro"/>
</dbReference>
<dbReference type="Pfam" id="PF01470">
    <property type="entry name" value="Peptidase_C15"/>
    <property type="match status" value="1"/>
</dbReference>
<comment type="subcellular location">
    <subcellularLocation>
        <location evidence="3">Cytoplasm</location>
    </subcellularLocation>
</comment>
<protein>
    <recommendedName>
        <fullName evidence="9">Pyroglutamyl-peptidase I</fullName>
        <ecNumber evidence="9">3.4.19.3</ecNumber>
    </recommendedName>
</protein>
<comment type="function">
    <text evidence="2">Removes 5-oxoproline from various penultimate amino acid residues except L-proline.</text>
</comment>
<dbReference type="PROSITE" id="PS01334">
    <property type="entry name" value="PYRASE_CYS"/>
    <property type="match status" value="1"/>
</dbReference>
<keyword evidence="8" id="KW-0788">Thiol protease</keyword>
<feature type="active site" evidence="9">
    <location>
        <position position="93"/>
    </location>
</feature>
<dbReference type="SUPFAM" id="SSF53182">
    <property type="entry name" value="Pyrrolidone carboxyl peptidase (pyroglutamate aminopeptidase)"/>
    <property type="match status" value="1"/>
</dbReference>
<keyword evidence="5" id="KW-0963">Cytoplasm</keyword>
<dbReference type="InterPro" id="IPR033693">
    <property type="entry name" value="PGPEP1_Glu_AS"/>
</dbReference>
<evidence type="ECO:0000256" key="6">
    <source>
        <dbReference type="ARBA" id="ARBA00022670"/>
    </source>
</evidence>
<gene>
    <name evidence="11" type="ORF">EW640_06030</name>
</gene>
<dbReference type="GO" id="GO:0016920">
    <property type="term" value="F:pyroglutamyl-peptidase activity"/>
    <property type="evidence" value="ECO:0007669"/>
    <property type="project" value="UniProtKB-EC"/>
</dbReference>
<evidence type="ECO:0000256" key="4">
    <source>
        <dbReference type="ARBA" id="ARBA00006641"/>
    </source>
</evidence>
<dbReference type="GO" id="GO:0006508">
    <property type="term" value="P:proteolysis"/>
    <property type="evidence" value="ECO:0007669"/>
    <property type="project" value="UniProtKB-KW"/>
</dbReference>
<evidence type="ECO:0000256" key="10">
    <source>
        <dbReference type="PROSITE-ProRule" id="PRU10077"/>
    </source>
</evidence>
<dbReference type="Gene3D" id="3.40.630.20">
    <property type="entry name" value="Peptidase C15, pyroglutamyl peptidase I-like"/>
    <property type="match status" value="1"/>
</dbReference>
<keyword evidence="7 11" id="KW-0378">Hydrolase</keyword>
<keyword evidence="6" id="KW-0645">Protease</keyword>
<feature type="active site" evidence="10">
    <location>
        <position position="156"/>
    </location>
</feature>
<evidence type="ECO:0000256" key="3">
    <source>
        <dbReference type="ARBA" id="ARBA00004496"/>
    </source>
</evidence>
<evidence type="ECO:0000256" key="9">
    <source>
        <dbReference type="PROSITE-ProRule" id="PRU10076"/>
    </source>
</evidence>
<dbReference type="KEGG" id="blut:EW640_06030"/>
<evidence type="ECO:0000256" key="7">
    <source>
        <dbReference type="ARBA" id="ARBA00022801"/>
    </source>
</evidence>
<dbReference type="InterPro" id="IPR016125">
    <property type="entry name" value="Peptidase_C15-like"/>
</dbReference>
<accession>A0A6G8KVT3</accession>
<evidence type="ECO:0000256" key="5">
    <source>
        <dbReference type="ARBA" id="ARBA00022490"/>
    </source>
</evidence>
<dbReference type="AlphaFoldDB" id="A0A6G8KVT3"/>
<reference evidence="11 12" key="1">
    <citation type="submission" date="2019-02" db="EMBL/GenBank/DDBJ databases">
        <title>Complete Genome Sequence and Methylome Analysis of Brevibacterium luteolum NEB1784.</title>
        <authorList>
            <person name="Fomenkov A."/>
            <person name="Roberts R.J."/>
        </authorList>
    </citation>
    <scope>NUCLEOTIDE SEQUENCE [LARGE SCALE GENOMIC DNA]</scope>
    <source>
        <strain evidence="11 12">NEB1784</strain>
    </source>
</reference>
<name>A0A6G8KVT3_9MICO</name>
<comment type="similarity">
    <text evidence="4">Belongs to the peptidase C15 family.</text>
</comment>
<evidence type="ECO:0000313" key="11">
    <source>
        <dbReference type="EMBL" id="QIN28888.1"/>
    </source>
</evidence>
<sequence length="229" mass="23924">MGAATELRTDSRTALPYEGVLVTAFEPFGEHKTNPTITAAEAVARVCPGAVTEVLPVEFEAATVRIRELMDEHQPHTVISLGLAAGRTEITPERVAINVMDAPIPDTSGAQPIDEPVVEGGSAAHFLTLPNKAIVQALKDEGIPASLSNSAGTYVCNAVAYAAAEHAQATSSPVRTGFIHVPSTMDIDDNEGLELGFRQDQISKAVTLAVKASRTVGNCDLPIAIGSAD</sequence>
<comment type="catalytic activity">
    <reaction evidence="1 9">
        <text>Release of an N-terminal pyroglutamyl group from a polypeptide, the second amino acid generally not being Pro.</text>
        <dbReference type="EC" id="3.4.19.3"/>
    </reaction>
</comment>
<dbReference type="PROSITE" id="PS01333">
    <property type="entry name" value="PYRASE_GLU"/>
    <property type="match status" value="1"/>
</dbReference>
<dbReference type="Proteomes" id="UP000501518">
    <property type="component" value="Chromosome"/>
</dbReference>
<dbReference type="NCBIfam" id="NF009676">
    <property type="entry name" value="PRK13197.1"/>
    <property type="match status" value="1"/>
</dbReference>
<evidence type="ECO:0000256" key="8">
    <source>
        <dbReference type="ARBA" id="ARBA00022807"/>
    </source>
</evidence>
<dbReference type="PIRSF" id="PIRSF015592">
    <property type="entry name" value="Prld-crbxl_pptds"/>
    <property type="match status" value="1"/>
</dbReference>
<evidence type="ECO:0000313" key="12">
    <source>
        <dbReference type="Proteomes" id="UP000501518"/>
    </source>
</evidence>
<evidence type="ECO:0000256" key="2">
    <source>
        <dbReference type="ARBA" id="ARBA00002280"/>
    </source>
</evidence>
<dbReference type="PANTHER" id="PTHR23402:SF1">
    <property type="entry name" value="PYROGLUTAMYL-PEPTIDASE I"/>
    <property type="match status" value="1"/>
</dbReference>
<dbReference type="PANTHER" id="PTHR23402">
    <property type="entry name" value="PROTEASE FAMILY C15 PYROGLUTAMYL-PEPTIDASE I-RELATED"/>
    <property type="match status" value="1"/>
</dbReference>
<proteinExistence type="inferred from homology"/>